<reference evidence="1 2" key="2">
    <citation type="submission" date="2006-09" db="EMBL/GenBank/DDBJ databases">
        <authorList>
            <consortium name="The Klebsiella pneumonia Genome Sequencing Project"/>
            <person name="McClelland M."/>
            <person name="Sanderson E.K."/>
            <person name="Spieth J."/>
            <person name="Clifton W.S."/>
            <person name="Latreille P."/>
            <person name="Sabo A."/>
            <person name="Pepin K."/>
            <person name="Bhonagiri V."/>
            <person name="Porwollik S."/>
            <person name="Ali J."/>
            <person name="Wilson R.K."/>
        </authorList>
    </citation>
    <scope>NUCLEOTIDE SEQUENCE [LARGE SCALE GENOMIC DNA]</scope>
    <source>
        <strain evidence="2">ATCC 700721 / MGH 78578</strain>
    </source>
</reference>
<protein>
    <submittedName>
        <fullName evidence="1">Prophage, tail completion protein</fullName>
    </submittedName>
</protein>
<proteinExistence type="predicted"/>
<dbReference type="HOGENOM" id="CLU_122706_0_0_6"/>
<sequence length="158" mass="17877">MKSMQKPNSLRKALTDAVPVLRTNPDMLCLRLDDGNNMATLASSLSFEKRYTLNIVVTDFTDDIDLLFVPIMAWLRVNQPDIMTTDEGRKKGFAWYADINNDSSLDVSISLLLTERTQVKEADGAMYVENIPEPPPPEPVTRPVEMWSNGELVSKWDE</sequence>
<dbReference type="EMBL" id="CP000647">
    <property type="protein sequence ID" value="ABR80216.1"/>
    <property type="molecule type" value="Genomic_DNA"/>
</dbReference>
<dbReference type="Proteomes" id="UP000000265">
    <property type="component" value="Chromosome"/>
</dbReference>
<reference evidence="1 2" key="1">
    <citation type="journal article" date="2001" name="Nature">
        <title>Complete genome sequence of Salmonella enterica serovar Typhimurium LT2.</title>
        <authorList>
            <person name="McClelland M."/>
            <person name="Sanderson K.E."/>
            <person name="Spieth J."/>
            <person name="Clifton S.W."/>
            <person name="Latreille P."/>
            <person name="Courtney L."/>
            <person name="Porwollik S."/>
            <person name="Ali J."/>
            <person name="Dante M."/>
            <person name="Du F."/>
            <person name="Hou S."/>
            <person name="Layman D."/>
            <person name="Leonard S."/>
            <person name="Nguyen C."/>
            <person name="Scott K."/>
            <person name="Holmes A."/>
            <person name="Grewal N."/>
            <person name="Mulvaney E."/>
            <person name="Ryan E."/>
            <person name="Sun H."/>
            <person name="Florea L."/>
            <person name="Miller W."/>
            <person name="Stoneking T."/>
            <person name="Nhan M."/>
            <person name="Waterston R."/>
            <person name="Wilson R.K."/>
        </authorList>
    </citation>
    <scope>NUCLEOTIDE SEQUENCE [LARGE SCALE GENOMIC DNA]</scope>
    <source>
        <strain evidence="2">ATCC 700721 / MGH 78578</strain>
    </source>
</reference>
<gene>
    <name evidence="1" type="ORF">KPN_04873</name>
</gene>
<organism evidence="1 2">
    <name type="scientific">Klebsiella pneumoniae subsp. pneumoniae (strain ATCC 700721 / MGH 78578)</name>
    <dbReference type="NCBI Taxonomy" id="272620"/>
    <lineage>
        <taxon>Bacteria</taxon>
        <taxon>Pseudomonadati</taxon>
        <taxon>Pseudomonadota</taxon>
        <taxon>Gammaproteobacteria</taxon>
        <taxon>Enterobacterales</taxon>
        <taxon>Enterobacteriaceae</taxon>
        <taxon>Klebsiella/Raoultella group</taxon>
        <taxon>Klebsiella</taxon>
        <taxon>Klebsiella pneumoniae complex</taxon>
    </lineage>
</organism>
<dbReference type="PaxDb" id="272620-KPN_04873"/>
<dbReference type="KEGG" id="kpn:KPN_04873"/>
<dbReference type="Pfam" id="PF06891">
    <property type="entry name" value="P2_Phage_GpR"/>
    <property type="match status" value="1"/>
</dbReference>
<evidence type="ECO:0000313" key="2">
    <source>
        <dbReference type="Proteomes" id="UP000000265"/>
    </source>
</evidence>
<dbReference type="AlphaFoldDB" id="A6TE66"/>
<evidence type="ECO:0000313" key="1">
    <source>
        <dbReference type="EMBL" id="ABR80216.1"/>
    </source>
</evidence>
<dbReference type="STRING" id="272620.KPN_04873"/>
<dbReference type="EnsemblBacteria" id="ABR80216">
    <property type="protein sequence ID" value="ABR80216"/>
    <property type="gene ID" value="KPN_04873"/>
</dbReference>
<name>A6TE66_KLEP7</name>
<accession>A6TE66</accession>
<dbReference type="InterPro" id="IPR009678">
    <property type="entry name" value="Phage_tail_completion_R"/>
</dbReference>